<reference evidence="1" key="1">
    <citation type="journal article" date="2007" name="Science">
        <title>Draft genome of the filarial nematode parasite Brugia malayi.</title>
        <authorList>
            <person name="Ghedin E."/>
            <person name="Wang S."/>
            <person name="Spiro D."/>
            <person name="Caler E."/>
            <person name="Zhao Q."/>
            <person name="Crabtree J."/>
            <person name="Allen J.E."/>
            <person name="Delcher A.L."/>
            <person name="Guiliano D.B."/>
            <person name="Miranda-Saavedra D."/>
            <person name="Angiuoli S.V."/>
            <person name="Creasy T."/>
            <person name="Amedeo P."/>
            <person name="Haas B."/>
            <person name="El-Sayed N.M."/>
            <person name="Wortman J.R."/>
            <person name="Feldblyum T."/>
            <person name="Tallon L."/>
            <person name="Schatz M."/>
            <person name="Shumway M."/>
            <person name="Koo H."/>
            <person name="Salzberg S.L."/>
            <person name="Schobel S."/>
            <person name="Pertea M."/>
            <person name="Pop M."/>
            <person name="White O."/>
            <person name="Barton G.J."/>
            <person name="Carlow C.K."/>
            <person name="Crawford M.J."/>
            <person name="Daub J."/>
            <person name="Dimmic M.W."/>
            <person name="Estes C.F."/>
            <person name="Foster J.M."/>
            <person name="Ganatra M."/>
            <person name="Gregory W.F."/>
            <person name="Johnson N.M."/>
            <person name="Jin J."/>
            <person name="Komuniecki R."/>
            <person name="Korf I."/>
            <person name="Kumar S."/>
            <person name="Laney S."/>
            <person name="Li B.W."/>
            <person name="Li W."/>
            <person name="Lindblom T.H."/>
            <person name="Lustigman S."/>
            <person name="Ma D."/>
            <person name="Maina C.V."/>
            <person name="Martin D.M."/>
            <person name="McCarter J.P."/>
            <person name="McReynolds L."/>
            <person name="Mitreva M."/>
            <person name="Nutman T.B."/>
            <person name="Parkinson J."/>
            <person name="Peregrin-Alvarez J.M."/>
            <person name="Poole C."/>
            <person name="Ren Q."/>
            <person name="Saunders L."/>
            <person name="Sluder A.E."/>
            <person name="Smith K."/>
            <person name="Stanke M."/>
            <person name="Unnasch T.R."/>
            <person name="Ware J."/>
            <person name="Wei A.D."/>
            <person name="Weil G."/>
            <person name="Williams D.J."/>
            <person name="Zhang Y."/>
            <person name="Williams S.A."/>
            <person name="Fraser-Liggett C."/>
            <person name="Slatko B."/>
            <person name="Blaxter M.L."/>
            <person name="Scott A.L."/>
        </authorList>
    </citation>
    <scope>NUCLEOTIDE SEQUENCE</scope>
    <source>
        <strain evidence="1">FR3</strain>
    </source>
</reference>
<accession>A0A1I9G583</accession>
<name>A0A1I9G583_BRUMA</name>
<gene>
    <name evidence="1" type="primary">Bm13187</name>
    <name evidence="1" type="ORF">BM_Bm13187</name>
</gene>
<organism evidence="1">
    <name type="scientific">Brugia malayi</name>
    <name type="common">Filarial nematode worm</name>
    <dbReference type="NCBI Taxonomy" id="6279"/>
    <lineage>
        <taxon>Eukaryota</taxon>
        <taxon>Metazoa</taxon>
        <taxon>Ecdysozoa</taxon>
        <taxon>Nematoda</taxon>
        <taxon>Chromadorea</taxon>
        <taxon>Rhabditida</taxon>
        <taxon>Spirurina</taxon>
        <taxon>Spiruromorpha</taxon>
        <taxon>Filarioidea</taxon>
        <taxon>Onchocercidae</taxon>
        <taxon>Brugia</taxon>
    </lineage>
</organism>
<evidence type="ECO:0000313" key="1">
    <source>
        <dbReference type="EMBL" id="CDQ01207.1"/>
    </source>
</evidence>
<dbReference type="AlphaFoldDB" id="A0A1I9G583"/>
<reference evidence="1" key="2">
    <citation type="submission" date="2012-12" db="EMBL/GenBank/DDBJ databases">
        <authorList>
            <consortium name="WormBase Consortium"/>
            <person name="Ghedin E."/>
            <person name="Paulini M."/>
        </authorList>
    </citation>
    <scope>NUCLEOTIDE SEQUENCE</scope>
    <source>
        <strain evidence="1">FR3</strain>
    </source>
</reference>
<dbReference type="EMBL" id="LN857020">
    <property type="protein sequence ID" value="CDQ01207.1"/>
    <property type="molecule type" value="Genomic_DNA"/>
</dbReference>
<proteinExistence type="predicted"/>
<sequence>MALQLVKVYGGATHQIHIVKSFRVLVVLKTYPDSGLINSLCTGHWITTKSMITVNKELSLLMTFTRCIVKLACRLLRDQILGLIFSELNL</sequence>
<protein>
    <submittedName>
        <fullName evidence="1">Bm13187, isoform a</fullName>
    </submittedName>
</protein>